<dbReference type="EMBL" id="CAACVS010000255">
    <property type="protein sequence ID" value="VEU40056.1"/>
    <property type="molecule type" value="Genomic_DNA"/>
</dbReference>
<dbReference type="AlphaFoldDB" id="A0A448ZDE0"/>
<feature type="compositionally biased region" description="Basic and acidic residues" evidence="1">
    <location>
        <begin position="1"/>
        <end position="12"/>
    </location>
</feature>
<feature type="compositionally biased region" description="Polar residues" evidence="1">
    <location>
        <begin position="110"/>
        <end position="141"/>
    </location>
</feature>
<evidence type="ECO:0000256" key="1">
    <source>
        <dbReference type="SAM" id="MobiDB-lite"/>
    </source>
</evidence>
<feature type="region of interest" description="Disordered" evidence="1">
    <location>
        <begin position="1"/>
        <end position="28"/>
    </location>
</feature>
<dbReference type="OrthoDB" id="47245at2759"/>
<organism evidence="3 4">
    <name type="scientific">Pseudo-nitzschia multistriata</name>
    <dbReference type="NCBI Taxonomy" id="183589"/>
    <lineage>
        <taxon>Eukaryota</taxon>
        <taxon>Sar</taxon>
        <taxon>Stramenopiles</taxon>
        <taxon>Ochrophyta</taxon>
        <taxon>Bacillariophyta</taxon>
        <taxon>Bacillariophyceae</taxon>
        <taxon>Bacillariophycidae</taxon>
        <taxon>Bacillariales</taxon>
        <taxon>Bacillariaceae</taxon>
        <taxon>Pseudo-nitzschia</taxon>
    </lineage>
</organism>
<evidence type="ECO:0000313" key="3">
    <source>
        <dbReference type="EMBL" id="VEU40056.1"/>
    </source>
</evidence>
<proteinExistence type="predicted"/>
<feature type="transmembrane region" description="Helical" evidence="2">
    <location>
        <begin position="381"/>
        <end position="403"/>
    </location>
</feature>
<keyword evidence="2" id="KW-0472">Membrane</keyword>
<keyword evidence="4" id="KW-1185">Reference proteome</keyword>
<feature type="transmembrane region" description="Helical" evidence="2">
    <location>
        <begin position="455"/>
        <end position="473"/>
    </location>
</feature>
<protein>
    <submittedName>
        <fullName evidence="3">Uncharacterized protein</fullName>
    </submittedName>
</protein>
<keyword evidence="2" id="KW-1133">Transmembrane helix</keyword>
<gene>
    <name evidence="3" type="ORF">PSNMU_V1.4_AUG-EV-PASAV3_0069260</name>
</gene>
<evidence type="ECO:0000256" key="2">
    <source>
        <dbReference type="SAM" id="Phobius"/>
    </source>
</evidence>
<name>A0A448ZDE0_9STRA</name>
<sequence length="500" mass="57111">MTATKELEHEQTEEVGSPDATADSNDAARTSAAFAKFKTFLPYVSNDKNTTVGMPRVKAKDNDIDRETTRQLHLKEIEIDEEEEAFGVMDLSSFLFDDSCSPIFPPAAASSINPGSSKQISDGSQTSAINHSSSEQVSRISEASSIHFMSPKQSSNRSVASTVNNKYPRQISNISEATSIHFISPKQSSNRSVASTVNNKYPRHISNISEASIEYFTTVRSPNNTERKRTSFEIDRMIEEDASRDIINFEMRGVNAFQDKERLNISEDIYSFVFACPYWSKEFWFAIYFICTKYICFGILMSNISMDNQYHGCIMVQVVKFFLIPVAISMQEDLITVFYNTACKRYDGLVSRRFVDASLFKWTLANSLRFVDGILSLSVNFFLMLCTNTTLNIFLNFAALHFLQFIDDVLYRLAEQGFFGESMEWATVMCKQITFPRRAIIHGERYNNFMTHMDTIFLFMTGFVCVGIYGYVYKNYYNDDDYRIETDLHPCDAIPETSDR</sequence>
<feature type="region of interest" description="Disordered" evidence="1">
    <location>
        <begin position="107"/>
        <end position="141"/>
    </location>
</feature>
<feature type="transmembrane region" description="Helical" evidence="2">
    <location>
        <begin position="283"/>
        <end position="300"/>
    </location>
</feature>
<dbReference type="Proteomes" id="UP000291116">
    <property type="component" value="Unassembled WGS sequence"/>
</dbReference>
<reference evidence="3 4" key="1">
    <citation type="submission" date="2019-01" db="EMBL/GenBank/DDBJ databases">
        <authorList>
            <person name="Ferrante I. M."/>
        </authorList>
    </citation>
    <scope>NUCLEOTIDE SEQUENCE [LARGE SCALE GENOMIC DNA]</scope>
    <source>
        <strain evidence="3 4">B856</strain>
    </source>
</reference>
<accession>A0A448ZDE0</accession>
<evidence type="ECO:0000313" key="4">
    <source>
        <dbReference type="Proteomes" id="UP000291116"/>
    </source>
</evidence>
<keyword evidence="2" id="KW-0812">Transmembrane</keyword>